<evidence type="ECO:0000256" key="9">
    <source>
        <dbReference type="ARBA" id="ARBA00023274"/>
    </source>
</evidence>
<keyword evidence="6" id="KW-0699">rRNA-binding</keyword>
<evidence type="ECO:0000256" key="2">
    <source>
        <dbReference type="ARBA" id="ARBA00006194"/>
    </source>
</evidence>
<keyword evidence="5" id="KW-0934">Plastid</keyword>
<evidence type="ECO:0000256" key="3">
    <source>
        <dbReference type="ARBA" id="ARBA00010745"/>
    </source>
</evidence>
<evidence type="ECO:0000256" key="7">
    <source>
        <dbReference type="ARBA" id="ARBA00022884"/>
    </source>
</evidence>
<accession>A0AAN9DNM7</accession>
<keyword evidence="9 14" id="KW-0687">Ribonucleoprotein</keyword>
<evidence type="ECO:0000256" key="4">
    <source>
        <dbReference type="ARBA" id="ARBA00022528"/>
    </source>
</evidence>
<dbReference type="GO" id="GO:0019843">
    <property type="term" value="F:rRNA binding"/>
    <property type="evidence" value="ECO:0007669"/>
    <property type="project" value="UniProtKB-KW"/>
</dbReference>
<dbReference type="GO" id="GO:0015934">
    <property type="term" value="C:large ribosomal subunit"/>
    <property type="evidence" value="ECO:0007669"/>
    <property type="project" value="InterPro"/>
</dbReference>
<dbReference type="PROSITE" id="PS00049">
    <property type="entry name" value="RIBOSOMAL_L14"/>
    <property type="match status" value="1"/>
</dbReference>
<dbReference type="GO" id="GO:0009536">
    <property type="term" value="C:plastid"/>
    <property type="evidence" value="ECO:0007669"/>
    <property type="project" value="UniProtKB-SubCell"/>
</dbReference>
<reference evidence="15 16" key="1">
    <citation type="submission" date="2024-01" db="EMBL/GenBank/DDBJ databases">
        <title>The genomes of 5 underutilized Papilionoideae crops provide insights into root nodulation and disease resistanc.</title>
        <authorList>
            <person name="Yuan L."/>
        </authorList>
    </citation>
    <scope>NUCLEOTIDE SEQUENCE [LARGE SCALE GENOMIC DNA]</scope>
    <source>
        <strain evidence="15">ZHUSHIDOU_FW_LH</strain>
        <tissue evidence="15">Leaf</tissue>
    </source>
</reference>
<dbReference type="Gene3D" id="2.40.150.20">
    <property type="entry name" value="Ribosomal protein L14"/>
    <property type="match status" value="1"/>
</dbReference>
<dbReference type="NCBIfam" id="TIGR03632">
    <property type="entry name" value="uS11_bact"/>
    <property type="match status" value="1"/>
</dbReference>
<dbReference type="InterPro" id="IPR036967">
    <property type="entry name" value="Ribosomal_uS11_sf"/>
</dbReference>
<dbReference type="Pfam" id="PF00411">
    <property type="entry name" value="Ribosomal_S11"/>
    <property type="match status" value="1"/>
</dbReference>
<dbReference type="Proteomes" id="UP001372338">
    <property type="component" value="Unassembled WGS sequence"/>
</dbReference>
<dbReference type="SMART" id="SM01374">
    <property type="entry name" value="Ribosomal_L14"/>
    <property type="match status" value="1"/>
</dbReference>
<dbReference type="EMBL" id="JAYWIO010000162">
    <property type="protein sequence ID" value="KAK7231021.1"/>
    <property type="molecule type" value="Genomic_DNA"/>
</dbReference>
<comment type="similarity">
    <text evidence="2 14">Belongs to the universal ribosomal protein uS11 family.</text>
</comment>
<keyword evidence="7" id="KW-0694">RNA-binding</keyword>
<dbReference type="AlphaFoldDB" id="A0AAN9DNM7"/>
<dbReference type="InterPro" id="IPR005745">
    <property type="entry name" value="Ribosomal_uL14_bac-type"/>
</dbReference>
<evidence type="ECO:0000313" key="15">
    <source>
        <dbReference type="EMBL" id="KAK7231021.1"/>
    </source>
</evidence>
<keyword evidence="4" id="KW-0150">Chloroplast</keyword>
<evidence type="ECO:0000256" key="13">
    <source>
        <dbReference type="ARBA" id="ARBA00068951"/>
    </source>
</evidence>
<dbReference type="Pfam" id="PF00238">
    <property type="entry name" value="Ribosomal_L14"/>
    <property type="match status" value="1"/>
</dbReference>
<dbReference type="GO" id="GO:0003735">
    <property type="term" value="F:structural constituent of ribosome"/>
    <property type="evidence" value="ECO:0007669"/>
    <property type="project" value="InterPro"/>
</dbReference>
<dbReference type="GO" id="GO:0006412">
    <property type="term" value="P:translation"/>
    <property type="evidence" value="ECO:0007669"/>
    <property type="project" value="InterPro"/>
</dbReference>
<dbReference type="PROSITE" id="PS00054">
    <property type="entry name" value="RIBOSOMAL_S11"/>
    <property type="match status" value="1"/>
</dbReference>
<keyword evidence="16" id="KW-1185">Reference proteome</keyword>
<sequence length="279" mass="30677">MIQPQTHLNVADNSGARKLMCIRIIGASNRRYAYIGDIVVAVIKEAVPHMPLERSEVIRAVIVRTCKELKRSNGMIIHYNDNAAVVIDQEGNPKGTRIFGAIARELRQLNFTKIVSLAPEARFAEGFDSTDSYFICIRPPNMAKPIPKIGSRKNGRIGSRKQARKIPKGIIHVQASFNNTIVTVTDVRGRVISWSSAGTCGFKGTRRGTPFAAQTAAGNAIRTVADQGMQRAEVMIKGPGLGRDAALRAIRRSGILLKFIRDVTPMPHNGCRSPKKRRV</sequence>
<dbReference type="InterPro" id="IPR019981">
    <property type="entry name" value="Ribosomal_uS11_bac-type"/>
</dbReference>
<dbReference type="NCBIfam" id="NF003698">
    <property type="entry name" value="PRK05309.1"/>
    <property type="match status" value="1"/>
</dbReference>
<evidence type="ECO:0000256" key="10">
    <source>
        <dbReference type="ARBA" id="ARBA00035260"/>
    </source>
</evidence>
<evidence type="ECO:0000256" key="14">
    <source>
        <dbReference type="RuleBase" id="RU003629"/>
    </source>
</evidence>
<dbReference type="SUPFAM" id="SSF50193">
    <property type="entry name" value="Ribosomal protein L14"/>
    <property type="match status" value="1"/>
</dbReference>
<evidence type="ECO:0000256" key="12">
    <source>
        <dbReference type="ARBA" id="ARBA00035513"/>
    </source>
</evidence>
<dbReference type="SUPFAM" id="SSF53137">
    <property type="entry name" value="Translational machinery components"/>
    <property type="match status" value="1"/>
</dbReference>
<dbReference type="FunFam" id="2.40.150.20:FF:000002">
    <property type="entry name" value="50S ribosomal protein L14, chloroplastic"/>
    <property type="match status" value="1"/>
</dbReference>
<dbReference type="HAMAP" id="MF_01310">
    <property type="entry name" value="Ribosomal_uS11"/>
    <property type="match status" value="1"/>
</dbReference>
<evidence type="ECO:0000256" key="5">
    <source>
        <dbReference type="ARBA" id="ARBA00022640"/>
    </source>
</evidence>
<gene>
    <name evidence="15" type="ORF">RIF29_48490</name>
</gene>
<dbReference type="NCBIfam" id="TIGR01067">
    <property type="entry name" value="rplN_bact"/>
    <property type="match status" value="1"/>
</dbReference>
<dbReference type="Gene3D" id="3.30.420.80">
    <property type="entry name" value="Ribosomal protein S11"/>
    <property type="match status" value="1"/>
</dbReference>
<dbReference type="PANTHER" id="PTHR11759">
    <property type="entry name" value="40S RIBOSOMAL PROTEIN S14/30S RIBOSOMAL PROTEIN S11"/>
    <property type="match status" value="1"/>
</dbReference>
<dbReference type="HAMAP" id="MF_01367">
    <property type="entry name" value="Ribosomal_uL14"/>
    <property type="match status" value="1"/>
</dbReference>
<comment type="subcellular location">
    <subcellularLocation>
        <location evidence="1">Plastid</location>
    </subcellularLocation>
</comment>
<dbReference type="FunFam" id="3.30.420.80:FF:000003">
    <property type="entry name" value="30S ribosomal protein S11, chloroplastic"/>
    <property type="match status" value="1"/>
</dbReference>
<dbReference type="InterPro" id="IPR000218">
    <property type="entry name" value="Ribosomal_uL14"/>
</dbReference>
<evidence type="ECO:0000256" key="8">
    <source>
        <dbReference type="ARBA" id="ARBA00022980"/>
    </source>
</evidence>
<evidence type="ECO:0000256" key="11">
    <source>
        <dbReference type="ARBA" id="ARBA00035424"/>
    </source>
</evidence>
<protein>
    <recommendedName>
        <fullName evidence="13">Large ribosomal subunit protein uL14c</fullName>
    </recommendedName>
    <alternativeName>
        <fullName evidence="12">30S ribosomal protein S11, chloroplastic</fullName>
    </alternativeName>
    <alternativeName>
        <fullName evidence="11">50S ribosomal protein L14, chloroplastic</fullName>
    </alternativeName>
    <alternativeName>
        <fullName evidence="10">Small ribosomal subunit protein uS11c</fullName>
    </alternativeName>
</protein>
<dbReference type="InterPro" id="IPR018102">
    <property type="entry name" value="Ribosomal_uS11_CS"/>
</dbReference>
<name>A0AAN9DNM7_CROPI</name>
<dbReference type="InterPro" id="IPR019972">
    <property type="entry name" value="Ribosomal_uL14_CS"/>
</dbReference>
<proteinExistence type="inferred from homology"/>
<evidence type="ECO:0000256" key="1">
    <source>
        <dbReference type="ARBA" id="ARBA00004474"/>
    </source>
</evidence>
<comment type="caution">
    <text evidence="15">The sequence shown here is derived from an EMBL/GenBank/DDBJ whole genome shotgun (WGS) entry which is preliminary data.</text>
</comment>
<dbReference type="InterPro" id="IPR036853">
    <property type="entry name" value="Ribosomal_uL14_sf"/>
</dbReference>
<organism evidence="15 16">
    <name type="scientific">Crotalaria pallida</name>
    <name type="common">Smooth rattlebox</name>
    <name type="synonym">Crotalaria striata</name>
    <dbReference type="NCBI Taxonomy" id="3830"/>
    <lineage>
        <taxon>Eukaryota</taxon>
        <taxon>Viridiplantae</taxon>
        <taxon>Streptophyta</taxon>
        <taxon>Embryophyta</taxon>
        <taxon>Tracheophyta</taxon>
        <taxon>Spermatophyta</taxon>
        <taxon>Magnoliopsida</taxon>
        <taxon>eudicotyledons</taxon>
        <taxon>Gunneridae</taxon>
        <taxon>Pentapetalae</taxon>
        <taxon>rosids</taxon>
        <taxon>fabids</taxon>
        <taxon>Fabales</taxon>
        <taxon>Fabaceae</taxon>
        <taxon>Papilionoideae</taxon>
        <taxon>50 kb inversion clade</taxon>
        <taxon>genistoids sensu lato</taxon>
        <taxon>core genistoids</taxon>
        <taxon>Crotalarieae</taxon>
        <taxon>Crotalaria</taxon>
    </lineage>
</organism>
<dbReference type="InterPro" id="IPR001971">
    <property type="entry name" value="Ribosomal_uS11"/>
</dbReference>
<dbReference type="CDD" id="cd00337">
    <property type="entry name" value="Ribosomal_uL14"/>
    <property type="match status" value="1"/>
</dbReference>
<keyword evidence="8 14" id="KW-0689">Ribosomal protein</keyword>
<evidence type="ECO:0000256" key="6">
    <source>
        <dbReference type="ARBA" id="ARBA00022730"/>
    </source>
</evidence>
<comment type="similarity">
    <text evidence="3">Belongs to the universal ribosomal protein uL14 family.</text>
</comment>
<evidence type="ECO:0000313" key="16">
    <source>
        <dbReference type="Proteomes" id="UP001372338"/>
    </source>
</evidence>